<proteinExistence type="predicted"/>
<evidence type="ECO:0000313" key="4">
    <source>
        <dbReference type="Proteomes" id="UP001189429"/>
    </source>
</evidence>
<dbReference type="InterPro" id="IPR036397">
    <property type="entry name" value="RNaseH_sf"/>
</dbReference>
<dbReference type="Proteomes" id="UP001189429">
    <property type="component" value="Unassembled WGS sequence"/>
</dbReference>
<comment type="caution">
    <text evidence="3">The sequence shown here is derived from an EMBL/GenBank/DDBJ whole genome shotgun (WGS) entry which is preliminary data.</text>
</comment>
<dbReference type="InterPro" id="IPR001584">
    <property type="entry name" value="Integrase_cat-core"/>
</dbReference>
<keyword evidence="4" id="KW-1185">Reference proteome</keyword>
<sequence length="1207" mass="137372">MRKAELQAELCQWDEDCRHMTVEMLRARLRQIHKAMPLEVRPTSMHKRKAELVKDAEDAGCILTGRETKGDLQILIVEKCKELGVQVSPSEIIPFGRHRGQTYIHLFEKEREYAGWLVSMRDPRFTKLTDWLISKGVKAEDMMNKEKFELPQPEVKHEKSEGQWFMVKDVKDESAQRIPNRPTMKRSCHEEQVKMEVVKTKEDQIIDLLGDMKNQMHALTSRVQKATWLAGHLDKSVTPAWSLLTDTAKVKLMEVLQSRKKSKRLIRNCLALVMDQVADQGHVHWEWPKDLSPYRWPELRQVFRDAEMQATVCDGCMLGVKAIDTGLPMQKPWEIWSTSSVLRQRLAVRCDGRHSHSPCVGGARTAATAYYPDEFVRRAVRAMLHEPGYLEIKRHIEEQEGENDLELGYTVSKSEAEIDADTLRKVEISARRIHAACGHCPFVQVAKSLAAKGADKRIIDHVRQMRCSACDESQKHCPPRPVGSADEVPKKWAVLQSDLAEWEDPCTHEKFKIALYLDMGSRLGVGHTLFKMVKSRNATAEDLKDSLWSRWIGYFGRPRVLQVDPEGAWMSNAIRENLEGSGIQMDPIPGQAHWQIGGVERLISLIKDTMTVLAKEHPGRSCEEYLARAMAAYNEFDRHRGFSPLQVALGRAPDLDGAFVDVPGDPINLPALESEAVDTEFGNNFQLMRKAQEELLRWIYGERARRAAHARSRRLRVYTPGTLVYYFRNPKSSSMTGRFYGPARVLASETVHRHGEAQARPRVWLNACGRLIRCDPCQLRDASDREIAEHDILHGTELPWTFNQLTSNLRPGQFEDLAEDERLIPSDRDYDEASGLPASSSAVGDYGKDKSARQLAKDEKEQGALLAESEPESCFWAKEDSAVELEITLPEGAKACSAVRDLGAFVATQLRRQRAEVRERSLSADDLEKFKKAKSKEAQEWIKELVLEALPDHARVPADRLMRLRWVLTWKIDPSEPGGRKAKARLVILGYQDPDLTTEESYAPTATRTARQVFLQKAAHLRMRVAKGDVKSAFLQGEELDRDLFVRPTGDIAEFLGLRPGRDGDDVWAHAKKAIMDAFRGTEWEYGKFTQCGVDIHQREDYSFRLDQKTYLEQIVEIEWKGTQTGPDILAELSLLQSKTESCTVDDLLKVNKLIKRAKEGNNRFLEVFSFPKKESLAVIGFCFRNFRGGDQTFEIPGPKFDEFLGV</sequence>
<gene>
    <name evidence="3" type="ORF">PCOR1329_LOCUS6482</name>
</gene>
<dbReference type="EMBL" id="CAUYUJ010001736">
    <property type="protein sequence ID" value="CAK0797391.1"/>
    <property type="molecule type" value="Genomic_DNA"/>
</dbReference>
<feature type="region of interest" description="Disordered" evidence="1">
    <location>
        <begin position="827"/>
        <end position="865"/>
    </location>
</feature>
<evidence type="ECO:0000259" key="2">
    <source>
        <dbReference type="PROSITE" id="PS50994"/>
    </source>
</evidence>
<dbReference type="Gene3D" id="3.30.420.10">
    <property type="entry name" value="Ribonuclease H-like superfamily/Ribonuclease H"/>
    <property type="match status" value="1"/>
</dbReference>
<dbReference type="SUPFAM" id="SSF53098">
    <property type="entry name" value="Ribonuclease H-like"/>
    <property type="match status" value="1"/>
</dbReference>
<dbReference type="InterPro" id="IPR012337">
    <property type="entry name" value="RNaseH-like_sf"/>
</dbReference>
<accession>A0ABN9PZC9</accession>
<evidence type="ECO:0000313" key="3">
    <source>
        <dbReference type="EMBL" id="CAK0797391.1"/>
    </source>
</evidence>
<name>A0ABN9PZC9_9DINO</name>
<feature type="compositionally biased region" description="Basic and acidic residues" evidence="1">
    <location>
        <begin position="846"/>
        <end position="862"/>
    </location>
</feature>
<reference evidence="3" key="1">
    <citation type="submission" date="2023-10" db="EMBL/GenBank/DDBJ databases">
        <authorList>
            <person name="Chen Y."/>
            <person name="Shah S."/>
            <person name="Dougan E. K."/>
            <person name="Thang M."/>
            <person name="Chan C."/>
        </authorList>
    </citation>
    <scope>NUCLEOTIDE SEQUENCE [LARGE SCALE GENOMIC DNA]</scope>
</reference>
<protein>
    <recommendedName>
        <fullName evidence="2">Integrase catalytic domain-containing protein</fullName>
    </recommendedName>
</protein>
<feature type="domain" description="Integrase catalytic" evidence="2">
    <location>
        <begin position="485"/>
        <end position="652"/>
    </location>
</feature>
<dbReference type="PROSITE" id="PS50994">
    <property type="entry name" value="INTEGRASE"/>
    <property type="match status" value="1"/>
</dbReference>
<organism evidence="3 4">
    <name type="scientific">Prorocentrum cordatum</name>
    <dbReference type="NCBI Taxonomy" id="2364126"/>
    <lineage>
        <taxon>Eukaryota</taxon>
        <taxon>Sar</taxon>
        <taxon>Alveolata</taxon>
        <taxon>Dinophyceae</taxon>
        <taxon>Prorocentrales</taxon>
        <taxon>Prorocentraceae</taxon>
        <taxon>Prorocentrum</taxon>
    </lineage>
</organism>
<evidence type="ECO:0000256" key="1">
    <source>
        <dbReference type="SAM" id="MobiDB-lite"/>
    </source>
</evidence>